<dbReference type="OrthoDB" id="2454527at2"/>
<evidence type="ECO:0000313" key="4">
    <source>
        <dbReference type="Proteomes" id="UP000182584"/>
    </source>
</evidence>
<dbReference type="Proteomes" id="UP000182584">
    <property type="component" value="Unassembled WGS sequence"/>
</dbReference>
<dbReference type="EMBL" id="FOGJ01000039">
    <property type="protein sequence ID" value="SES39991.1"/>
    <property type="molecule type" value="Genomic_DNA"/>
</dbReference>
<feature type="chain" id="PRO_5039331070" evidence="2">
    <location>
        <begin position="25"/>
        <end position="480"/>
    </location>
</feature>
<dbReference type="AlphaFoldDB" id="A0A1H9X1T3"/>
<protein>
    <submittedName>
        <fullName evidence="3">Uncharacterized protein</fullName>
    </submittedName>
</protein>
<reference evidence="3 4" key="1">
    <citation type="submission" date="2016-10" db="EMBL/GenBank/DDBJ databases">
        <authorList>
            <person name="de Groot N.N."/>
        </authorList>
    </citation>
    <scope>NUCLEOTIDE SEQUENCE [LARGE SCALE GENOMIC DNA]</scope>
    <source>
        <strain evidence="3 4">AR40</strain>
    </source>
</reference>
<feature type="signal peptide" evidence="2">
    <location>
        <begin position="1"/>
        <end position="24"/>
    </location>
</feature>
<sequence>MRNKLVSMVTLYSFLLTACGSNTANSVENSTNATSIEAENQYNKTTLTTDDMNINSEEESYTEPNTSTKSNFHDPIIDEDNAPLGNPIVETIHINGYILEITTDGYIFRSDSESNDNKRSDFIVGEIIQPGEYEVRAIEYGMSLLHITKKAESYFYTMAPTKDLYEDLYSLYGDSEYNESDGLNQDILKEVKKQDNDSSEYGYYNYYGYVHEDGTITEMTINDDGTVIGPDEGSKMYVTLNIGDTFYGIGIELIPSNLTTDMLENSSDAAHKLLAGEPLDTESAIAAASAANEDPREPQFRGFRWGDSKDFVKTNETAEYLIELNDGSLCYKYMLNGHSVKILYQFDENDELYCAMYILDEKYYAGGRYIEILDDWKRELVDKYGEPNSILDENGIIYYENKSFIDAIGEESALMMGYISYYYGWEVGNQSLFSEKGMTHIGLKAITDSDGVVLVAIIYKEDSAWLAGDTADDTGQSDDF</sequence>
<dbReference type="PROSITE" id="PS51257">
    <property type="entry name" value="PROKAR_LIPOPROTEIN"/>
    <property type="match status" value="1"/>
</dbReference>
<dbReference type="RefSeq" id="WP_074758810.1">
    <property type="nucleotide sequence ID" value="NZ_FOGJ01000039.1"/>
</dbReference>
<gene>
    <name evidence="3" type="ORF">SAMN04487884_13929</name>
</gene>
<keyword evidence="2" id="KW-0732">Signal</keyword>
<evidence type="ECO:0000256" key="1">
    <source>
        <dbReference type="SAM" id="MobiDB-lite"/>
    </source>
</evidence>
<feature type="region of interest" description="Disordered" evidence="1">
    <location>
        <begin position="26"/>
        <end position="52"/>
    </location>
</feature>
<name>A0A1H9X1T3_BUTFI</name>
<accession>A0A1H9X1T3</accession>
<evidence type="ECO:0000313" key="3">
    <source>
        <dbReference type="EMBL" id="SES39991.1"/>
    </source>
</evidence>
<proteinExistence type="predicted"/>
<organism evidence="3 4">
    <name type="scientific">Butyrivibrio fibrisolvens</name>
    <dbReference type="NCBI Taxonomy" id="831"/>
    <lineage>
        <taxon>Bacteria</taxon>
        <taxon>Bacillati</taxon>
        <taxon>Bacillota</taxon>
        <taxon>Clostridia</taxon>
        <taxon>Lachnospirales</taxon>
        <taxon>Lachnospiraceae</taxon>
        <taxon>Butyrivibrio</taxon>
    </lineage>
</organism>
<evidence type="ECO:0000256" key="2">
    <source>
        <dbReference type="SAM" id="SignalP"/>
    </source>
</evidence>